<gene>
    <name evidence="2" type="ORF">PCOR1329_LOCUS57953</name>
</gene>
<feature type="compositionally biased region" description="Basic and acidic residues" evidence="1">
    <location>
        <begin position="16"/>
        <end position="35"/>
    </location>
</feature>
<dbReference type="Proteomes" id="UP001189429">
    <property type="component" value="Unassembled WGS sequence"/>
</dbReference>
<evidence type="ECO:0000313" key="2">
    <source>
        <dbReference type="EMBL" id="CAK0872506.1"/>
    </source>
</evidence>
<evidence type="ECO:0000256" key="1">
    <source>
        <dbReference type="SAM" id="MobiDB-lite"/>
    </source>
</evidence>
<protein>
    <submittedName>
        <fullName evidence="2">Uncharacterized protein</fullName>
    </submittedName>
</protein>
<organism evidence="2 3">
    <name type="scientific">Prorocentrum cordatum</name>
    <dbReference type="NCBI Taxonomy" id="2364126"/>
    <lineage>
        <taxon>Eukaryota</taxon>
        <taxon>Sar</taxon>
        <taxon>Alveolata</taxon>
        <taxon>Dinophyceae</taxon>
        <taxon>Prorocentrales</taxon>
        <taxon>Prorocentraceae</taxon>
        <taxon>Prorocentrum</taxon>
    </lineage>
</organism>
<proteinExistence type="predicted"/>
<sequence length="106" mass="11177">MWLTRSCHCRTGSEASRCESSSRREEAWARGAREEEAAESPGPPCGPREAVPAGGEGHAQRAWASPADQDSAAPTPSCTSRILPLGLRGASPPTRSALKKQALAPR</sequence>
<evidence type="ECO:0000313" key="3">
    <source>
        <dbReference type="Proteomes" id="UP001189429"/>
    </source>
</evidence>
<comment type="caution">
    <text evidence="2">The sequence shown here is derived from an EMBL/GenBank/DDBJ whole genome shotgun (WGS) entry which is preliminary data.</text>
</comment>
<reference evidence="2" key="1">
    <citation type="submission" date="2023-10" db="EMBL/GenBank/DDBJ databases">
        <authorList>
            <person name="Chen Y."/>
            <person name="Shah S."/>
            <person name="Dougan E. K."/>
            <person name="Thang M."/>
            <person name="Chan C."/>
        </authorList>
    </citation>
    <scope>NUCLEOTIDE SEQUENCE [LARGE SCALE GENOMIC DNA]</scope>
</reference>
<keyword evidence="3" id="KW-1185">Reference proteome</keyword>
<feature type="region of interest" description="Disordered" evidence="1">
    <location>
        <begin position="1"/>
        <end position="106"/>
    </location>
</feature>
<name>A0ABN9VH57_9DINO</name>
<accession>A0ABN9VH57</accession>
<dbReference type="EMBL" id="CAUYUJ010017171">
    <property type="protein sequence ID" value="CAK0872506.1"/>
    <property type="molecule type" value="Genomic_DNA"/>
</dbReference>